<evidence type="ECO:0000313" key="2">
    <source>
        <dbReference type="Proteomes" id="UP000308600"/>
    </source>
</evidence>
<keyword evidence="2" id="KW-1185">Reference proteome</keyword>
<evidence type="ECO:0000313" key="1">
    <source>
        <dbReference type="EMBL" id="TFK71874.1"/>
    </source>
</evidence>
<reference evidence="1 2" key="1">
    <citation type="journal article" date="2019" name="Nat. Ecol. Evol.">
        <title>Megaphylogeny resolves global patterns of mushroom evolution.</title>
        <authorList>
            <person name="Varga T."/>
            <person name="Krizsan K."/>
            <person name="Foldi C."/>
            <person name="Dima B."/>
            <person name="Sanchez-Garcia M."/>
            <person name="Sanchez-Ramirez S."/>
            <person name="Szollosi G.J."/>
            <person name="Szarkandi J.G."/>
            <person name="Papp V."/>
            <person name="Albert L."/>
            <person name="Andreopoulos W."/>
            <person name="Angelini C."/>
            <person name="Antonin V."/>
            <person name="Barry K.W."/>
            <person name="Bougher N.L."/>
            <person name="Buchanan P."/>
            <person name="Buyck B."/>
            <person name="Bense V."/>
            <person name="Catcheside P."/>
            <person name="Chovatia M."/>
            <person name="Cooper J."/>
            <person name="Damon W."/>
            <person name="Desjardin D."/>
            <person name="Finy P."/>
            <person name="Geml J."/>
            <person name="Haridas S."/>
            <person name="Hughes K."/>
            <person name="Justo A."/>
            <person name="Karasinski D."/>
            <person name="Kautmanova I."/>
            <person name="Kiss B."/>
            <person name="Kocsube S."/>
            <person name="Kotiranta H."/>
            <person name="LaButti K.M."/>
            <person name="Lechner B.E."/>
            <person name="Liimatainen K."/>
            <person name="Lipzen A."/>
            <person name="Lukacs Z."/>
            <person name="Mihaltcheva S."/>
            <person name="Morgado L.N."/>
            <person name="Niskanen T."/>
            <person name="Noordeloos M.E."/>
            <person name="Ohm R.A."/>
            <person name="Ortiz-Santana B."/>
            <person name="Ovrebo C."/>
            <person name="Racz N."/>
            <person name="Riley R."/>
            <person name="Savchenko A."/>
            <person name="Shiryaev A."/>
            <person name="Soop K."/>
            <person name="Spirin V."/>
            <person name="Szebenyi C."/>
            <person name="Tomsovsky M."/>
            <person name="Tulloss R.E."/>
            <person name="Uehling J."/>
            <person name="Grigoriev I.V."/>
            <person name="Vagvolgyi C."/>
            <person name="Papp T."/>
            <person name="Martin F.M."/>
            <person name="Miettinen O."/>
            <person name="Hibbett D.S."/>
            <person name="Nagy L.G."/>
        </authorList>
    </citation>
    <scope>NUCLEOTIDE SEQUENCE [LARGE SCALE GENOMIC DNA]</scope>
    <source>
        <strain evidence="1 2">NL-1719</strain>
    </source>
</reference>
<gene>
    <name evidence="1" type="ORF">BDN72DRAFT_837000</name>
</gene>
<protein>
    <submittedName>
        <fullName evidence="1">Uncharacterized protein</fullName>
    </submittedName>
</protein>
<proteinExistence type="predicted"/>
<sequence length="249" mass="28103">MRLAAKSRRQRKVGLYSLPGTQFLNYLESSSYPTSPSRPTHVHSNRPLGRGQDVSSVAKSLKPRVLAAVPERLRMGSQIKCNPVDGINAFMQFGRQFRFCIRCRKRAALRPRPDHNLIRRPRGRYHHRAVLRLGVVATVMDVDDGQSTGFLSLPVELRLKIYKTYLQETIIRIPGPQIDPNALALLSTCRTIHDEASPLVPSTITFSVWCTEHLIYFLSSLPENTLRSLRHVAIIQRSGASELTISLLL</sequence>
<name>A0ACD3B1L5_9AGAR</name>
<dbReference type="Proteomes" id="UP000308600">
    <property type="component" value="Unassembled WGS sequence"/>
</dbReference>
<dbReference type="EMBL" id="ML208292">
    <property type="protein sequence ID" value="TFK71874.1"/>
    <property type="molecule type" value="Genomic_DNA"/>
</dbReference>
<accession>A0ACD3B1L5</accession>
<organism evidence="1 2">
    <name type="scientific">Pluteus cervinus</name>
    <dbReference type="NCBI Taxonomy" id="181527"/>
    <lineage>
        <taxon>Eukaryota</taxon>
        <taxon>Fungi</taxon>
        <taxon>Dikarya</taxon>
        <taxon>Basidiomycota</taxon>
        <taxon>Agaricomycotina</taxon>
        <taxon>Agaricomycetes</taxon>
        <taxon>Agaricomycetidae</taxon>
        <taxon>Agaricales</taxon>
        <taxon>Pluteineae</taxon>
        <taxon>Pluteaceae</taxon>
        <taxon>Pluteus</taxon>
    </lineage>
</organism>